<dbReference type="SUPFAM" id="SSF46785">
    <property type="entry name" value="Winged helix' DNA-binding domain"/>
    <property type="match status" value="1"/>
</dbReference>
<dbReference type="SMART" id="SM00346">
    <property type="entry name" value="HTH_ICLR"/>
    <property type="match status" value="1"/>
</dbReference>
<dbReference type="InterPro" id="IPR014757">
    <property type="entry name" value="Tscrpt_reg_IclR_C"/>
</dbReference>
<dbReference type="STRING" id="134601.AFA91_05565"/>
<dbReference type="AlphaFoldDB" id="A0A0K0X1X8"/>
<dbReference type="Gene3D" id="3.30.450.40">
    <property type="match status" value="1"/>
</dbReference>
<evidence type="ECO:0000259" key="5">
    <source>
        <dbReference type="PROSITE" id="PS51078"/>
    </source>
</evidence>
<dbReference type="Gene3D" id="1.10.10.10">
    <property type="entry name" value="Winged helix-like DNA-binding domain superfamily/Winged helix DNA-binding domain"/>
    <property type="match status" value="1"/>
</dbReference>
<dbReference type="PANTHER" id="PTHR30136">
    <property type="entry name" value="HELIX-TURN-HELIX TRANSCRIPTIONAL REGULATOR, ICLR FAMILY"/>
    <property type="match status" value="1"/>
</dbReference>
<dbReference type="PROSITE" id="PS51077">
    <property type="entry name" value="HTH_ICLR"/>
    <property type="match status" value="1"/>
</dbReference>
<evidence type="ECO:0000256" key="3">
    <source>
        <dbReference type="ARBA" id="ARBA00023163"/>
    </source>
</evidence>
<dbReference type="InterPro" id="IPR036388">
    <property type="entry name" value="WH-like_DNA-bd_sf"/>
</dbReference>
<evidence type="ECO:0000256" key="1">
    <source>
        <dbReference type="ARBA" id="ARBA00023015"/>
    </source>
</evidence>
<evidence type="ECO:0000256" key="2">
    <source>
        <dbReference type="ARBA" id="ARBA00023125"/>
    </source>
</evidence>
<dbReference type="PROSITE" id="PS51078">
    <property type="entry name" value="ICLR_ED"/>
    <property type="match status" value="1"/>
</dbReference>
<keyword evidence="1" id="KW-0805">Transcription regulation</keyword>
<dbReference type="Pfam" id="PF01614">
    <property type="entry name" value="IclR_C"/>
    <property type="match status" value="1"/>
</dbReference>
<evidence type="ECO:0000313" key="6">
    <source>
        <dbReference type="EMBL" id="AKS31436.1"/>
    </source>
</evidence>
<dbReference type="PANTHER" id="PTHR30136:SF24">
    <property type="entry name" value="HTH-TYPE TRANSCRIPTIONAL REPRESSOR ALLR"/>
    <property type="match status" value="1"/>
</dbReference>
<dbReference type="KEGG" id="mgo:AFA91_05565"/>
<keyword evidence="2" id="KW-0238">DNA-binding</keyword>
<dbReference type="GO" id="GO:0045892">
    <property type="term" value="P:negative regulation of DNA-templated transcription"/>
    <property type="evidence" value="ECO:0007669"/>
    <property type="project" value="TreeGrafter"/>
</dbReference>
<feature type="domain" description="HTH iclR-type" evidence="4">
    <location>
        <begin position="10"/>
        <end position="71"/>
    </location>
</feature>
<organism evidence="6 7">
    <name type="scientific">Mycolicibacterium goodii</name>
    <name type="common">Mycobacterium goodii</name>
    <dbReference type="NCBI Taxonomy" id="134601"/>
    <lineage>
        <taxon>Bacteria</taxon>
        <taxon>Bacillati</taxon>
        <taxon>Actinomycetota</taxon>
        <taxon>Actinomycetes</taxon>
        <taxon>Mycobacteriales</taxon>
        <taxon>Mycobacteriaceae</taxon>
        <taxon>Mycolicibacterium</taxon>
    </lineage>
</organism>
<dbReference type="OrthoDB" id="60629at2"/>
<reference evidence="6 7" key="1">
    <citation type="submission" date="2015-07" db="EMBL/GenBank/DDBJ databases">
        <title>Complete genome sequence of Mycobacterium goodii X7B, a facultative thermophilic biodesulfurizing bacterium.</title>
        <authorList>
            <person name="Yu B."/>
            <person name="Li F."/>
            <person name="Xu P."/>
        </authorList>
    </citation>
    <scope>NUCLEOTIDE SEQUENCE [LARGE SCALE GENOMIC DNA]</scope>
    <source>
        <strain evidence="6 7">X7B</strain>
    </source>
</reference>
<proteinExistence type="predicted"/>
<dbReference type="GO" id="GO:0003700">
    <property type="term" value="F:DNA-binding transcription factor activity"/>
    <property type="evidence" value="ECO:0007669"/>
    <property type="project" value="TreeGrafter"/>
</dbReference>
<accession>A0A0K0X1X8</accession>
<dbReference type="Pfam" id="PF09339">
    <property type="entry name" value="HTH_IclR"/>
    <property type="match status" value="1"/>
</dbReference>
<protein>
    <submittedName>
        <fullName evidence="6">IclR family transcriptional regulator</fullName>
    </submittedName>
</protein>
<dbReference type="InterPro" id="IPR036390">
    <property type="entry name" value="WH_DNA-bd_sf"/>
</dbReference>
<sequence>MAGNTSVPGATVGSRLLAVLDCFDVDHRELTLTEIAQRAELPLSTARRLITELTEWGGLERLPSGSYRIGVRLWQVGSLAPQARNLREAALPYMHDLFQATRENVQLAVLDGIQALCIEKITGSKAVPTVTHVGGRLPLHTTGVGKIFLAFSPRDLLEAAVAQGLERSTIHSITEPGRLATALERVRHTGLAYSYEEMTLGAISVASPIIHAGRLSGAIGIVTHSGTSLDRLAPAVRTAALGISRSLF</sequence>
<dbReference type="GO" id="GO:0003677">
    <property type="term" value="F:DNA binding"/>
    <property type="evidence" value="ECO:0007669"/>
    <property type="project" value="UniProtKB-KW"/>
</dbReference>
<keyword evidence="3" id="KW-0804">Transcription</keyword>
<dbReference type="SUPFAM" id="SSF55781">
    <property type="entry name" value="GAF domain-like"/>
    <property type="match status" value="1"/>
</dbReference>
<dbReference type="InterPro" id="IPR005471">
    <property type="entry name" value="Tscrpt_reg_IclR_N"/>
</dbReference>
<feature type="domain" description="IclR-ED" evidence="5">
    <location>
        <begin position="72"/>
        <end position="248"/>
    </location>
</feature>
<dbReference type="InterPro" id="IPR050707">
    <property type="entry name" value="HTH_MetabolicPath_Reg"/>
</dbReference>
<evidence type="ECO:0000259" key="4">
    <source>
        <dbReference type="PROSITE" id="PS51077"/>
    </source>
</evidence>
<dbReference type="Proteomes" id="UP000062255">
    <property type="component" value="Chromosome"/>
</dbReference>
<dbReference type="EMBL" id="CP012150">
    <property type="protein sequence ID" value="AKS31436.1"/>
    <property type="molecule type" value="Genomic_DNA"/>
</dbReference>
<dbReference type="InterPro" id="IPR029016">
    <property type="entry name" value="GAF-like_dom_sf"/>
</dbReference>
<evidence type="ECO:0000313" key="7">
    <source>
        <dbReference type="Proteomes" id="UP000062255"/>
    </source>
</evidence>
<dbReference type="PATRIC" id="fig|134601.6.peg.1154"/>
<name>A0A0K0X1X8_MYCGD</name>
<gene>
    <name evidence="6" type="ORF">AFA91_05565</name>
</gene>
<dbReference type="RefSeq" id="WP_049743843.1">
    <property type="nucleotide sequence ID" value="NZ_CP012150.1"/>
</dbReference>